<evidence type="ECO:0000256" key="1">
    <source>
        <dbReference type="SAM" id="MobiDB-lite"/>
    </source>
</evidence>
<sequence>MITDSMNEALSRPYTATEVETALRQMAPLTAPGPDGLPPVFYQNHWHLIGEDVVRGVLSSLNSGKLVRSINHTNITLIPKVKNPGKSLGVQANKPLQCALQNHIQSDSKPPQSDSPPHDIGNSKYGRQGHMALKLDMSKAYDHVEWAFLVSLMEGLHYLLKKAQMDGAISGVSLCRNGPKITHLFFADDSLLFCRATRAECQNIQDILSLYEAASGQQLNREKTTMDGRKLFSLNRVEKILIKAVVQAIPAYSMSCFKLPSTLCNDLEKYMRNFWWGHHEKKQKIHWLSWERLCKSKSEGGLGFRDLQKFNDALLAKQVWRLLHNKNTLFYAVFSAKFFPHGNVLDSKDSIRGSYAWTSIRRAAHVIKKAHTIFSGRKRQVYGPHPPTVRPRKLYGRRSGLFTSLQKLKTSFGEHAQNLCPPNSTSGSVKSFATPGVNDARKKWKTQVMLSGIVELIPQVWAREDWSHRFKGNQETFGDLAMKILMDEPDERPKRCLIRDPNLIIASLVQKIPFPGSVVMVEALAARRAVTFAIEVGTWKIELEGDSEQIIKAINQEDPIFTPYGHIIEDIRCAAEQLQWFRFKHTKREGNKAAHALARLAKVSQDTDVWLETVPPVISAVTHRDFILIQ</sequence>
<protein>
    <recommendedName>
        <fullName evidence="2">RNase H type-1 domain-containing protein</fullName>
    </recommendedName>
</protein>
<dbReference type="SUPFAM" id="SSF53098">
    <property type="entry name" value="Ribonuclease H-like"/>
    <property type="match status" value="1"/>
</dbReference>
<evidence type="ECO:0000259" key="2">
    <source>
        <dbReference type="Pfam" id="PF13456"/>
    </source>
</evidence>
<accession>A0A2N9GJZ4</accession>
<dbReference type="GO" id="GO:0003676">
    <property type="term" value="F:nucleic acid binding"/>
    <property type="evidence" value="ECO:0007669"/>
    <property type="project" value="InterPro"/>
</dbReference>
<dbReference type="GO" id="GO:0004523">
    <property type="term" value="F:RNA-DNA hybrid ribonuclease activity"/>
    <property type="evidence" value="ECO:0007669"/>
    <property type="project" value="InterPro"/>
</dbReference>
<dbReference type="Gene3D" id="3.30.420.10">
    <property type="entry name" value="Ribonuclease H-like superfamily/Ribonuclease H"/>
    <property type="match status" value="1"/>
</dbReference>
<dbReference type="AlphaFoldDB" id="A0A2N9GJZ4"/>
<gene>
    <name evidence="3" type="ORF">FSB_LOCUS27814</name>
</gene>
<feature type="region of interest" description="Disordered" evidence="1">
    <location>
        <begin position="103"/>
        <end position="125"/>
    </location>
</feature>
<dbReference type="InterPro" id="IPR002156">
    <property type="entry name" value="RNaseH_domain"/>
</dbReference>
<name>A0A2N9GJZ4_FAGSY</name>
<dbReference type="InterPro" id="IPR036397">
    <property type="entry name" value="RNaseH_sf"/>
</dbReference>
<organism evidence="3">
    <name type="scientific">Fagus sylvatica</name>
    <name type="common">Beechnut</name>
    <dbReference type="NCBI Taxonomy" id="28930"/>
    <lineage>
        <taxon>Eukaryota</taxon>
        <taxon>Viridiplantae</taxon>
        <taxon>Streptophyta</taxon>
        <taxon>Embryophyta</taxon>
        <taxon>Tracheophyta</taxon>
        <taxon>Spermatophyta</taxon>
        <taxon>Magnoliopsida</taxon>
        <taxon>eudicotyledons</taxon>
        <taxon>Gunneridae</taxon>
        <taxon>Pentapetalae</taxon>
        <taxon>rosids</taxon>
        <taxon>fabids</taxon>
        <taxon>Fagales</taxon>
        <taxon>Fagaceae</taxon>
        <taxon>Fagus</taxon>
    </lineage>
</organism>
<feature type="domain" description="RNase H type-1" evidence="2">
    <location>
        <begin position="497"/>
        <end position="600"/>
    </location>
</feature>
<dbReference type="PANTHER" id="PTHR33116">
    <property type="entry name" value="REVERSE TRANSCRIPTASE ZINC-BINDING DOMAIN-CONTAINING PROTEIN-RELATED-RELATED"/>
    <property type="match status" value="1"/>
</dbReference>
<evidence type="ECO:0000313" key="3">
    <source>
        <dbReference type="EMBL" id="SPC99932.1"/>
    </source>
</evidence>
<proteinExistence type="predicted"/>
<dbReference type="PANTHER" id="PTHR33116:SF86">
    <property type="entry name" value="REVERSE TRANSCRIPTASE DOMAIN-CONTAINING PROTEIN"/>
    <property type="match status" value="1"/>
</dbReference>
<reference evidence="3" key="1">
    <citation type="submission" date="2018-02" db="EMBL/GenBank/DDBJ databases">
        <authorList>
            <person name="Cohen D.B."/>
            <person name="Kent A.D."/>
        </authorList>
    </citation>
    <scope>NUCLEOTIDE SEQUENCE</scope>
</reference>
<dbReference type="InterPro" id="IPR012337">
    <property type="entry name" value="RNaseH-like_sf"/>
</dbReference>
<dbReference type="EMBL" id="OIVN01002024">
    <property type="protein sequence ID" value="SPC99932.1"/>
    <property type="molecule type" value="Genomic_DNA"/>
</dbReference>
<dbReference type="CDD" id="cd06222">
    <property type="entry name" value="RNase_H_like"/>
    <property type="match status" value="1"/>
</dbReference>
<dbReference type="Pfam" id="PF13456">
    <property type="entry name" value="RVT_3"/>
    <property type="match status" value="1"/>
</dbReference>
<dbReference type="InterPro" id="IPR044730">
    <property type="entry name" value="RNase_H-like_dom_plant"/>
</dbReference>